<name>A0AAN6TE16_9PEZI</name>
<dbReference type="EMBL" id="MU853341">
    <property type="protein sequence ID" value="KAK4112697.1"/>
    <property type="molecule type" value="Genomic_DNA"/>
</dbReference>
<keyword evidence="1" id="KW-0472">Membrane</keyword>
<evidence type="ECO:0000313" key="3">
    <source>
        <dbReference type="EMBL" id="KAK4112697.1"/>
    </source>
</evidence>
<dbReference type="RefSeq" id="XP_064670267.1">
    <property type="nucleotide sequence ID" value="XM_064811565.1"/>
</dbReference>
<feature type="signal peptide" evidence="2">
    <location>
        <begin position="1"/>
        <end position="17"/>
    </location>
</feature>
<gene>
    <name evidence="3" type="ORF">N656DRAFT_709096</name>
</gene>
<dbReference type="AlphaFoldDB" id="A0AAN6TE16"/>
<dbReference type="Proteomes" id="UP001302812">
    <property type="component" value="Unassembled WGS sequence"/>
</dbReference>
<keyword evidence="1" id="KW-1133">Transmembrane helix</keyword>
<protein>
    <recommendedName>
        <fullName evidence="5">Protein BIG1</fullName>
    </recommendedName>
</protein>
<evidence type="ECO:0008006" key="5">
    <source>
        <dbReference type="Google" id="ProtNLM"/>
    </source>
</evidence>
<keyword evidence="1" id="KW-0812">Transmembrane</keyword>
<reference evidence="3" key="1">
    <citation type="journal article" date="2023" name="Mol. Phylogenet. Evol.">
        <title>Genome-scale phylogeny and comparative genomics of the fungal order Sordariales.</title>
        <authorList>
            <person name="Hensen N."/>
            <person name="Bonometti L."/>
            <person name="Westerberg I."/>
            <person name="Brannstrom I.O."/>
            <person name="Guillou S."/>
            <person name="Cros-Aarteil S."/>
            <person name="Calhoun S."/>
            <person name="Haridas S."/>
            <person name="Kuo A."/>
            <person name="Mondo S."/>
            <person name="Pangilinan J."/>
            <person name="Riley R."/>
            <person name="LaButti K."/>
            <person name="Andreopoulos B."/>
            <person name="Lipzen A."/>
            <person name="Chen C."/>
            <person name="Yan M."/>
            <person name="Daum C."/>
            <person name="Ng V."/>
            <person name="Clum A."/>
            <person name="Steindorff A."/>
            <person name="Ohm R.A."/>
            <person name="Martin F."/>
            <person name="Silar P."/>
            <person name="Natvig D.O."/>
            <person name="Lalanne C."/>
            <person name="Gautier V."/>
            <person name="Ament-Velasquez S.L."/>
            <person name="Kruys A."/>
            <person name="Hutchinson M.I."/>
            <person name="Powell A.J."/>
            <person name="Barry K."/>
            <person name="Miller A.N."/>
            <person name="Grigoriev I.V."/>
            <person name="Debuchy R."/>
            <person name="Gladieux P."/>
            <person name="Hiltunen Thoren M."/>
            <person name="Johannesson H."/>
        </authorList>
    </citation>
    <scope>NUCLEOTIDE SEQUENCE</scope>
    <source>
        <strain evidence="3">CBS 508.74</strain>
    </source>
</reference>
<keyword evidence="4" id="KW-1185">Reference proteome</keyword>
<dbReference type="GeneID" id="89935690"/>
<proteinExistence type="predicted"/>
<evidence type="ECO:0000256" key="1">
    <source>
        <dbReference type="SAM" id="Phobius"/>
    </source>
</evidence>
<organism evidence="3 4">
    <name type="scientific">Canariomyces notabilis</name>
    <dbReference type="NCBI Taxonomy" id="2074819"/>
    <lineage>
        <taxon>Eukaryota</taxon>
        <taxon>Fungi</taxon>
        <taxon>Dikarya</taxon>
        <taxon>Ascomycota</taxon>
        <taxon>Pezizomycotina</taxon>
        <taxon>Sordariomycetes</taxon>
        <taxon>Sordariomycetidae</taxon>
        <taxon>Sordariales</taxon>
        <taxon>Chaetomiaceae</taxon>
        <taxon>Canariomyces</taxon>
    </lineage>
</organism>
<keyword evidence="2" id="KW-0732">Signal</keyword>
<evidence type="ECO:0000313" key="4">
    <source>
        <dbReference type="Proteomes" id="UP001302812"/>
    </source>
</evidence>
<feature type="transmembrane region" description="Helical" evidence="1">
    <location>
        <begin position="281"/>
        <end position="309"/>
    </location>
</feature>
<accession>A0AAN6TE16</accession>
<comment type="caution">
    <text evidence="3">The sequence shown here is derived from an EMBL/GenBank/DDBJ whole genome shotgun (WGS) entry which is preliminary data.</text>
</comment>
<feature type="chain" id="PRO_5042879790" description="Protein BIG1" evidence="2">
    <location>
        <begin position="18"/>
        <end position="330"/>
    </location>
</feature>
<evidence type="ECO:0000256" key="2">
    <source>
        <dbReference type="SAM" id="SignalP"/>
    </source>
</evidence>
<reference evidence="3" key="2">
    <citation type="submission" date="2023-05" db="EMBL/GenBank/DDBJ databases">
        <authorList>
            <consortium name="Lawrence Berkeley National Laboratory"/>
            <person name="Steindorff A."/>
            <person name="Hensen N."/>
            <person name="Bonometti L."/>
            <person name="Westerberg I."/>
            <person name="Brannstrom I.O."/>
            <person name="Guillou S."/>
            <person name="Cros-Aarteil S."/>
            <person name="Calhoun S."/>
            <person name="Haridas S."/>
            <person name="Kuo A."/>
            <person name="Mondo S."/>
            <person name="Pangilinan J."/>
            <person name="Riley R."/>
            <person name="Labutti K."/>
            <person name="Andreopoulos B."/>
            <person name="Lipzen A."/>
            <person name="Chen C."/>
            <person name="Yanf M."/>
            <person name="Daum C."/>
            <person name="Ng V."/>
            <person name="Clum A."/>
            <person name="Ohm R."/>
            <person name="Martin F."/>
            <person name="Silar P."/>
            <person name="Natvig D."/>
            <person name="Lalanne C."/>
            <person name="Gautier V."/>
            <person name="Ament-Velasquez S.L."/>
            <person name="Kruys A."/>
            <person name="Hutchinson M.I."/>
            <person name="Powell A.J."/>
            <person name="Barry K."/>
            <person name="Miller A.N."/>
            <person name="Grigoriev I.V."/>
            <person name="Debuchy R."/>
            <person name="Gladieux P."/>
            <person name="Thoren M.H."/>
            <person name="Johannesson H."/>
        </authorList>
    </citation>
    <scope>NUCLEOTIDE SEQUENCE</scope>
    <source>
        <strain evidence="3">CBS 508.74</strain>
    </source>
</reference>
<sequence>MLLPRTLVALLAIGAQAGVGYILPEESTSSNAIADARLKEMAMASIRGRGYLQTRQSTGVGSNTPLRPDGSIDMARWDEAANSACRQALRSLPFSSNPSGACVCYNLPALNNVTGAFEADLRLFQRSEPTGDFQGLPQEDIRVSLSYTGASATEISREAAEQMAVVAPAGRVSARQETGDFPLLQSYLFIGQVDKDRMSDGVTMAELQALVMPVVTLSATNRAGQTVSTRVSSNEAAFVAGVFSQEVVMSSYRMAELAVEREQASLKNGTTAFVLPGVQIMIFPVGLIITSIWMMAGFVAYGMGTYARYTFREQHRARMARVEKGGMPRI</sequence>